<feature type="transmembrane region" description="Helical" evidence="12">
    <location>
        <begin position="216"/>
        <end position="233"/>
    </location>
</feature>
<evidence type="ECO:0000313" key="16">
    <source>
        <dbReference type="EMBL" id="GAA4479870.1"/>
    </source>
</evidence>
<keyword evidence="8 12" id="KW-1133">Transmembrane helix</keyword>
<evidence type="ECO:0000256" key="9">
    <source>
        <dbReference type="ARBA" id="ARBA00023136"/>
    </source>
</evidence>
<accession>A0ABP8P3Y8</accession>
<protein>
    <submittedName>
        <fullName evidence="16">Arabinosyltransferase domain-containing protein</fullName>
    </submittedName>
</protein>
<proteinExistence type="inferred from homology"/>
<comment type="similarity">
    <text evidence="3">Belongs to the emb family.</text>
</comment>
<evidence type="ECO:0000256" key="11">
    <source>
        <dbReference type="SAM" id="MobiDB-lite"/>
    </source>
</evidence>
<feature type="transmembrane region" description="Helical" evidence="12">
    <location>
        <begin position="576"/>
        <end position="599"/>
    </location>
</feature>
<evidence type="ECO:0000256" key="7">
    <source>
        <dbReference type="ARBA" id="ARBA00022692"/>
    </source>
</evidence>
<feature type="compositionally biased region" description="Polar residues" evidence="11">
    <location>
        <begin position="786"/>
        <end position="798"/>
    </location>
</feature>
<dbReference type="RefSeq" id="WP_425569840.1">
    <property type="nucleotide sequence ID" value="NZ_BAABFB010000043.1"/>
</dbReference>
<gene>
    <name evidence="16" type="ORF">GCM10023094_25570</name>
</gene>
<dbReference type="InterPro" id="IPR040920">
    <property type="entry name" value="Arabino_trans_N"/>
</dbReference>
<sequence>MTDTRTIADPPLPPPGESRPQAPRAGVAGPRLVAAISAAIGILLAITIPFLPVRQTEASVSWPQNGTTAGVTAPLVSYAPTALDIAIPCTAVDRLAGTGGVLVSTAPIGAPDTERYGLVAKVVTDSDPHRVDVVARDRVLLSAPLTDLGPGCTIVVHSSPTGTSATVGSVTGAVDDDLRPQVVGVFSQLTGPPPDGLAVTAQLDTRFTTSPTPIKIAAMLLTVLATAVSLVALHRIDAADGRRTRRFLPARWWTFTRIDALVVGTLAVWHVIGANTADDGYQLGMARAAGEAGYMANYFRWFGVPEAPFGTPFYDVLAWMTHVSTASIWMRLPALCAGLLGWWLISREVAPRLGAAARASRGPLWTGALVFLAFWLPFNNGLRPEPIVAVGVLATWCSVERAVATRRLLPAAAAVVIGAITVTAGPSGIICFAALIAGARPVARIVAARARTAGYAATLLPLVASGLAVLTFAFADQTAAAVIEMQKVHAIGPDVPWYMEYLRYQYLLQITVDGSLSRRFAMFTMFLCLVTVIVAMLRRGGQIPGTSQGPTRRIVGVTLGALVLMMFAPTKWTHHFGIYAGLAAGVAIVAAVAVSPAVLRSRRNRALFAAAVAFVVTMSFVSTNGWWYVSSYGVPWWDKPPSVAGFGFATAFLALTVLLLAVAAWYHVHPTADRRRDAGRGWAIPPLTVAAAALVLFEVLSLAKGAIAQYPAYSVARSNVDALTGDGCGLANDVLLETDPNASTLRPLSGDVGGALAAGGAVGFTPNGVASDLTPDDEDLAAGTANTVDRTSDAQSSAGAGTGGGFGGRGVNGSTVALPFGLDPATTPVLGSNGASGAANATTDWYRLPDTDAAGSRGDLISIAVAGRVHSVDADGIDTYGQRLDVEYGATEADGTVRPLGSTTPIDIGPAPSWRNLRVPMDRLPAEADVVRIVAADTDISGDQWLAFTPPRVPQTQTLQEVVGTRTPVLLDWAVGLNFPCQAQMLHRNGVAQVPAYRILPDRHGAISTNLWQDHNGGGPLGWTGLLLGARTIPSYLAHDWDRDWGSIEQFVPIDRGAGPASIETDTAVRSGWWTPGPIITAY</sequence>
<dbReference type="Gene3D" id="2.60.120.610">
    <property type="entry name" value="arabinofuranosyltransferase like domain"/>
    <property type="match status" value="1"/>
</dbReference>
<evidence type="ECO:0000256" key="1">
    <source>
        <dbReference type="ARBA" id="ARBA00003001"/>
    </source>
</evidence>
<dbReference type="Gene3D" id="2.60.120.940">
    <property type="entry name" value="EmbC, C-terminal domain, subdomain 2"/>
    <property type="match status" value="1"/>
</dbReference>
<feature type="domain" description="Arabinosyltransferas concanavalin like" evidence="15">
    <location>
        <begin position="54"/>
        <end position="206"/>
    </location>
</feature>
<evidence type="ECO:0000259" key="13">
    <source>
        <dbReference type="Pfam" id="PF04602"/>
    </source>
</evidence>
<feature type="transmembrane region" description="Helical" evidence="12">
    <location>
        <begin position="641"/>
        <end position="666"/>
    </location>
</feature>
<feature type="transmembrane region" description="Helical" evidence="12">
    <location>
        <begin position="606"/>
        <end position="629"/>
    </location>
</feature>
<organism evidence="16 17">
    <name type="scientific">Rhodococcus olei</name>
    <dbReference type="NCBI Taxonomy" id="2161675"/>
    <lineage>
        <taxon>Bacteria</taxon>
        <taxon>Bacillati</taxon>
        <taxon>Actinomycetota</taxon>
        <taxon>Actinomycetes</taxon>
        <taxon>Mycobacteriales</taxon>
        <taxon>Nocardiaceae</taxon>
        <taxon>Rhodococcus</taxon>
    </lineage>
</organism>
<feature type="transmembrane region" description="Helical" evidence="12">
    <location>
        <begin position="362"/>
        <end position="378"/>
    </location>
</feature>
<dbReference type="Proteomes" id="UP001501183">
    <property type="component" value="Unassembled WGS sequence"/>
</dbReference>
<keyword evidence="9 12" id="KW-0472">Membrane</keyword>
<feature type="transmembrane region" description="Helical" evidence="12">
    <location>
        <begin position="411"/>
        <end position="435"/>
    </location>
</feature>
<feature type="region of interest" description="Disordered" evidence="11">
    <location>
        <begin position="1"/>
        <end position="25"/>
    </location>
</feature>
<dbReference type="InterPro" id="IPR042486">
    <property type="entry name" value="Arabino_trans_C_2"/>
</dbReference>
<keyword evidence="10" id="KW-0961">Cell wall biogenesis/degradation</keyword>
<evidence type="ECO:0000256" key="3">
    <source>
        <dbReference type="ARBA" id="ARBA00008195"/>
    </source>
</evidence>
<evidence type="ECO:0000256" key="10">
    <source>
        <dbReference type="ARBA" id="ARBA00023316"/>
    </source>
</evidence>
<feature type="region of interest" description="Disordered" evidence="11">
    <location>
        <begin position="786"/>
        <end position="806"/>
    </location>
</feature>
<feature type="transmembrane region" description="Helical" evidence="12">
    <location>
        <begin position="254"/>
        <end position="272"/>
    </location>
</feature>
<keyword evidence="7 12" id="KW-0812">Transmembrane</keyword>
<reference evidence="17" key="1">
    <citation type="journal article" date="2019" name="Int. J. Syst. Evol. Microbiol.">
        <title>The Global Catalogue of Microorganisms (GCM) 10K type strain sequencing project: providing services to taxonomists for standard genome sequencing and annotation.</title>
        <authorList>
            <consortium name="The Broad Institute Genomics Platform"/>
            <consortium name="The Broad Institute Genome Sequencing Center for Infectious Disease"/>
            <person name="Wu L."/>
            <person name="Ma J."/>
        </authorList>
    </citation>
    <scope>NUCLEOTIDE SEQUENCE [LARGE SCALE GENOMIC DNA]</scope>
    <source>
        <strain evidence="17">JCM 32206</strain>
    </source>
</reference>
<dbReference type="InterPro" id="IPR032731">
    <property type="entry name" value="Arabino_trans_C"/>
</dbReference>
<comment type="caution">
    <text evidence="16">The sequence shown here is derived from an EMBL/GenBank/DDBJ whole genome shotgun (WGS) entry which is preliminary data.</text>
</comment>
<feature type="transmembrane region" description="Helical" evidence="12">
    <location>
        <begin position="455"/>
        <end position="475"/>
    </location>
</feature>
<comment type="function">
    <text evidence="1">Arabinosyl transferase responsible for the polymerization of arabinose into the arabinan of arabinogalactan.</text>
</comment>
<keyword evidence="4" id="KW-1003">Cell membrane</keyword>
<keyword evidence="5" id="KW-0328">Glycosyltransferase</keyword>
<evidence type="ECO:0000256" key="4">
    <source>
        <dbReference type="ARBA" id="ARBA00022475"/>
    </source>
</evidence>
<dbReference type="Pfam" id="PF17689">
    <property type="entry name" value="Arabino_trans_N"/>
    <property type="match status" value="1"/>
</dbReference>
<feature type="transmembrane region" description="Helical" evidence="12">
    <location>
        <begin position="520"/>
        <end position="538"/>
    </location>
</feature>
<name>A0ABP8P3Y8_9NOCA</name>
<feature type="transmembrane region" description="Helical" evidence="12">
    <location>
        <begin position="687"/>
        <end position="707"/>
    </location>
</feature>
<feature type="transmembrane region" description="Helical" evidence="12">
    <location>
        <begin position="550"/>
        <end position="570"/>
    </location>
</feature>
<dbReference type="EMBL" id="BAABFB010000043">
    <property type="protein sequence ID" value="GAA4479870.1"/>
    <property type="molecule type" value="Genomic_DNA"/>
</dbReference>
<keyword evidence="17" id="KW-1185">Reference proteome</keyword>
<dbReference type="InterPro" id="IPR007680">
    <property type="entry name" value="Arabino_trans_central"/>
</dbReference>
<evidence type="ECO:0000259" key="15">
    <source>
        <dbReference type="Pfam" id="PF17689"/>
    </source>
</evidence>
<feature type="transmembrane region" description="Helical" evidence="12">
    <location>
        <begin position="328"/>
        <end position="350"/>
    </location>
</feature>
<evidence type="ECO:0000256" key="12">
    <source>
        <dbReference type="SAM" id="Phobius"/>
    </source>
</evidence>
<evidence type="ECO:0000256" key="5">
    <source>
        <dbReference type="ARBA" id="ARBA00022676"/>
    </source>
</evidence>
<evidence type="ECO:0000259" key="14">
    <source>
        <dbReference type="Pfam" id="PF14896"/>
    </source>
</evidence>
<feature type="domain" description="Arabinofuranosyltransferase central" evidence="13">
    <location>
        <begin position="210"/>
        <end position="668"/>
    </location>
</feature>
<evidence type="ECO:0000256" key="8">
    <source>
        <dbReference type="ARBA" id="ARBA00022989"/>
    </source>
</evidence>
<evidence type="ECO:0000256" key="6">
    <source>
        <dbReference type="ARBA" id="ARBA00022679"/>
    </source>
</evidence>
<dbReference type="Pfam" id="PF14896">
    <property type="entry name" value="Arabino_trans_C"/>
    <property type="match status" value="1"/>
</dbReference>
<feature type="transmembrane region" description="Helical" evidence="12">
    <location>
        <begin position="32"/>
        <end position="51"/>
    </location>
</feature>
<evidence type="ECO:0000256" key="2">
    <source>
        <dbReference type="ARBA" id="ARBA00004651"/>
    </source>
</evidence>
<comment type="subcellular location">
    <subcellularLocation>
        <location evidence="2">Cell membrane</location>
        <topology evidence="2">Multi-pass membrane protein</topology>
    </subcellularLocation>
</comment>
<feature type="domain" description="Arabinosyltransferase C-terminal" evidence="14">
    <location>
        <begin position="699"/>
        <end position="1079"/>
    </location>
</feature>
<evidence type="ECO:0000313" key="17">
    <source>
        <dbReference type="Proteomes" id="UP001501183"/>
    </source>
</evidence>
<dbReference type="InterPro" id="IPR027451">
    <property type="entry name" value="EmbABC_dom1"/>
</dbReference>
<keyword evidence="6" id="KW-0808">Transferase</keyword>
<dbReference type="Pfam" id="PF04602">
    <property type="entry name" value="Arabinose_trans"/>
    <property type="match status" value="1"/>
</dbReference>